<dbReference type="Proteomes" id="UP001595647">
    <property type="component" value="Unassembled WGS sequence"/>
</dbReference>
<dbReference type="Gene3D" id="3.20.20.150">
    <property type="entry name" value="Divalent-metal-dependent TIM barrel enzymes"/>
    <property type="match status" value="1"/>
</dbReference>
<dbReference type="PANTHER" id="PTHR12110">
    <property type="entry name" value="HYDROXYPYRUVATE ISOMERASE"/>
    <property type="match status" value="1"/>
</dbReference>
<evidence type="ECO:0000313" key="3">
    <source>
        <dbReference type="Proteomes" id="UP001595647"/>
    </source>
</evidence>
<organism evidence="2 3">
    <name type="scientific">Ciceribacter thiooxidans</name>
    <dbReference type="NCBI Taxonomy" id="1969821"/>
    <lineage>
        <taxon>Bacteria</taxon>
        <taxon>Pseudomonadati</taxon>
        <taxon>Pseudomonadota</taxon>
        <taxon>Alphaproteobacteria</taxon>
        <taxon>Hyphomicrobiales</taxon>
        <taxon>Rhizobiaceae</taxon>
        <taxon>Ciceribacter</taxon>
    </lineage>
</organism>
<dbReference type="GO" id="GO:0016853">
    <property type="term" value="F:isomerase activity"/>
    <property type="evidence" value="ECO:0007669"/>
    <property type="project" value="UniProtKB-KW"/>
</dbReference>
<protein>
    <submittedName>
        <fullName evidence="2">Sugar phosphate isomerase/epimerase family protein</fullName>
    </submittedName>
</protein>
<dbReference type="RefSeq" id="WP_182308364.1">
    <property type="nucleotide sequence ID" value="NZ_CP059897.1"/>
</dbReference>
<dbReference type="Pfam" id="PF01261">
    <property type="entry name" value="AP_endonuc_2"/>
    <property type="match status" value="1"/>
</dbReference>
<keyword evidence="2" id="KW-0413">Isomerase</keyword>
<dbReference type="InterPro" id="IPR050312">
    <property type="entry name" value="IolE/XylAMocC-like"/>
</dbReference>
<dbReference type="EMBL" id="JBHRTG010000019">
    <property type="protein sequence ID" value="MFC3165786.1"/>
    <property type="molecule type" value="Genomic_DNA"/>
</dbReference>
<reference evidence="3" key="1">
    <citation type="journal article" date="2019" name="Int. J. Syst. Evol. Microbiol.">
        <title>The Global Catalogue of Microorganisms (GCM) 10K type strain sequencing project: providing services to taxonomists for standard genome sequencing and annotation.</title>
        <authorList>
            <consortium name="The Broad Institute Genomics Platform"/>
            <consortium name="The Broad Institute Genome Sequencing Center for Infectious Disease"/>
            <person name="Wu L."/>
            <person name="Ma J."/>
        </authorList>
    </citation>
    <scope>NUCLEOTIDE SEQUENCE [LARGE SCALE GENOMIC DNA]</scope>
    <source>
        <strain evidence="3">KCTC 52231</strain>
    </source>
</reference>
<accession>A0ABV7ICG4</accession>
<comment type="caution">
    <text evidence="2">The sequence shown here is derived from an EMBL/GenBank/DDBJ whole genome shotgun (WGS) entry which is preliminary data.</text>
</comment>
<proteinExistence type="predicted"/>
<dbReference type="SUPFAM" id="SSF51658">
    <property type="entry name" value="Xylose isomerase-like"/>
    <property type="match status" value="1"/>
</dbReference>
<evidence type="ECO:0000259" key="1">
    <source>
        <dbReference type="Pfam" id="PF01261"/>
    </source>
</evidence>
<dbReference type="PANTHER" id="PTHR12110:SF41">
    <property type="entry name" value="INOSOSE DEHYDRATASE"/>
    <property type="match status" value="1"/>
</dbReference>
<name>A0ABV7ICG4_9HYPH</name>
<dbReference type="InterPro" id="IPR036237">
    <property type="entry name" value="Xyl_isomerase-like_sf"/>
</dbReference>
<dbReference type="InterPro" id="IPR013022">
    <property type="entry name" value="Xyl_isomerase-like_TIM-brl"/>
</dbReference>
<evidence type="ECO:0000313" key="2">
    <source>
        <dbReference type="EMBL" id="MFC3165786.1"/>
    </source>
</evidence>
<sequence length="309" mass="34439">MCNPITITTAPCCWGVDDVRNPHLPSWEKVLDEARGTGFGGLELGPYGYLPLDLNLVSDALNKRDLTIVAGTIFDDLVSLSNRENLLRQTDEICALITQLPKPQTHAGQRFAAPYLTVMDWGHDERDYAAGHSECAMRLDRTARRGMVENIRAIATLARDRYGVRATIHPHAGGFIEFADELELIVNDIPADLAGLCLDTGHMVYSGMDPVATLRRYWDRVDYIHFKDIDADVYAEVMQEHIRFFDACARGVMCPIGRGSIDYPAVRTLLTELGYAGYITIEQERDPRNTGSILDDLAASRAFLSRTGF</sequence>
<feature type="domain" description="Xylose isomerase-like TIM barrel" evidence="1">
    <location>
        <begin position="31"/>
        <end position="293"/>
    </location>
</feature>
<keyword evidence="3" id="KW-1185">Reference proteome</keyword>
<gene>
    <name evidence="2" type="ORF">ACFOHV_21105</name>
</gene>